<dbReference type="InterPro" id="IPR002778">
    <property type="entry name" value="Signal_recog_particle_SRP19"/>
</dbReference>
<evidence type="ECO:0000313" key="6">
    <source>
        <dbReference type="EMBL" id="KAJ1930614.1"/>
    </source>
</evidence>
<dbReference type="InterPro" id="IPR036521">
    <property type="entry name" value="SRP19-like_sf"/>
</dbReference>
<dbReference type="Pfam" id="PF01922">
    <property type="entry name" value="SRP19"/>
    <property type="match status" value="1"/>
</dbReference>
<keyword evidence="4" id="KW-0687">Ribonucleoprotein</keyword>
<evidence type="ECO:0000256" key="4">
    <source>
        <dbReference type="ARBA" id="ARBA00023274"/>
    </source>
</evidence>
<comment type="subcellular location">
    <subcellularLocation>
        <location evidence="1">Cytoplasm</location>
    </subcellularLocation>
</comment>
<dbReference type="OrthoDB" id="2190947at2759"/>
<keyword evidence="3" id="KW-0733">Signal recognition particle</keyword>
<dbReference type="Gene3D" id="3.30.56.30">
    <property type="entry name" value="Signal recognition particle, SRP19-like subunit"/>
    <property type="match status" value="1"/>
</dbReference>
<dbReference type="GO" id="GO:0008312">
    <property type="term" value="F:7S RNA binding"/>
    <property type="evidence" value="ECO:0007669"/>
    <property type="project" value="InterPro"/>
</dbReference>
<evidence type="ECO:0000256" key="3">
    <source>
        <dbReference type="ARBA" id="ARBA00023135"/>
    </source>
</evidence>
<proteinExistence type="predicted"/>
<evidence type="ECO:0000313" key="7">
    <source>
        <dbReference type="Proteomes" id="UP001150569"/>
    </source>
</evidence>
<evidence type="ECO:0000256" key="1">
    <source>
        <dbReference type="ARBA" id="ARBA00004496"/>
    </source>
</evidence>
<dbReference type="SUPFAM" id="SSF69695">
    <property type="entry name" value="SRP19"/>
    <property type="match status" value="1"/>
</dbReference>
<protein>
    <submittedName>
        <fullName evidence="6">Signal recognition particle subunit</fullName>
    </submittedName>
</protein>
<dbReference type="GO" id="GO:0005786">
    <property type="term" value="C:signal recognition particle, endoplasmic reticulum targeting"/>
    <property type="evidence" value="ECO:0007669"/>
    <property type="project" value="UniProtKB-KW"/>
</dbReference>
<dbReference type="FunFam" id="3.30.56.30:FF:000003">
    <property type="entry name" value="Signal recognition particle SEC65 subunit"/>
    <property type="match status" value="1"/>
</dbReference>
<sequence>MSHQGKGKAPAVTIEDGSDDDIDNMDFPLPMVPASAFPSAPERNIRYVEDSSQFKSWVCLYPIYFDRNRSVQDGRRVGKDLAVDRPRAQHLAEAVSDLHLQLLFEPEKIHPRDFLNPGRVKVQLKNPDGSPALASIPNRNTLYQRVAKLLPETMQSVTLNEPDFTEEEIRKQLKQLMEEPPAPKPTPAPAMRSNAAPRALESSTPATPSKKAAKAEKGGKKGKKNARLV</sequence>
<dbReference type="PANTHER" id="PTHR17453">
    <property type="entry name" value="SIGNAL RECOGNITION PARTICLE 19 KD PROTEIN"/>
    <property type="match status" value="1"/>
</dbReference>
<evidence type="ECO:0000256" key="5">
    <source>
        <dbReference type="SAM" id="MobiDB-lite"/>
    </source>
</evidence>
<dbReference type="AlphaFoldDB" id="A0A9W8ALR3"/>
<dbReference type="GO" id="GO:0006617">
    <property type="term" value="P:SRP-dependent cotranslational protein targeting to membrane, signal sequence recognition"/>
    <property type="evidence" value="ECO:0007669"/>
    <property type="project" value="TreeGrafter"/>
</dbReference>
<accession>A0A9W8ALR3</accession>
<feature type="compositionally biased region" description="Basic residues" evidence="5">
    <location>
        <begin position="220"/>
        <end position="229"/>
    </location>
</feature>
<gene>
    <name evidence="6" type="primary">SEC65_1</name>
    <name evidence="6" type="ORF">IWQ60_000122</name>
</gene>
<evidence type="ECO:0000256" key="2">
    <source>
        <dbReference type="ARBA" id="ARBA00022490"/>
    </source>
</evidence>
<dbReference type="PANTHER" id="PTHR17453:SF0">
    <property type="entry name" value="SIGNAL RECOGNITION PARTICLE 19 KDA PROTEIN"/>
    <property type="match status" value="1"/>
</dbReference>
<comment type="caution">
    <text evidence="6">The sequence shown here is derived from an EMBL/GenBank/DDBJ whole genome shotgun (WGS) entry which is preliminary data.</text>
</comment>
<reference evidence="6" key="1">
    <citation type="submission" date="2022-07" db="EMBL/GenBank/DDBJ databases">
        <title>Phylogenomic reconstructions and comparative analyses of Kickxellomycotina fungi.</title>
        <authorList>
            <person name="Reynolds N.K."/>
            <person name="Stajich J.E."/>
            <person name="Barry K."/>
            <person name="Grigoriev I.V."/>
            <person name="Crous P."/>
            <person name="Smith M.E."/>
        </authorList>
    </citation>
    <scope>NUCLEOTIDE SEQUENCE</scope>
    <source>
        <strain evidence="6">RSA 861</strain>
    </source>
</reference>
<dbReference type="Proteomes" id="UP001150569">
    <property type="component" value="Unassembled WGS sequence"/>
</dbReference>
<keyword evidence="7" id="KW-1185">Reference proteome</keyword>
<organism evidence="6 7">
    <name type="scientific">Tieghemiomyces parasiticus</name>
    <dbReference type="NCBI Taxonomy" id="78921"/>
    <lineage>
        <taxon>Eukaryota</taxon>
        <taxon>Fungi</taxon>
        <taxon>Fungi incertae sedis</taxon>
        <taxon>Zoopagomycota</taxon>
        <taxon>Kickxellomycotina</taxon>
        <taxon>Dimargaritomycetes</taxon>
        <taxon>Dimargaritales</taxon>
        <taxon>Dimargaritaceae</taxon>
        <taxon>Tieghemiomyces</taxon>
    </lineage>
</organism>
<feature type="region of interest" description="Disordered" evidence="5">
    <location>
        <begin position="173"/>
        <end position="229"/>
    </location>
</feature>
<dbReference type="EMBL" id="JANBPT010000003">
    <property type="protein sequence ID" value="KAJ1930614.1"/>
    <property type="molecule type" value="Genomic_DNA"/>
</dbReference>
<name>A0A9W8ALR3_9FUNG</name>
<keyword evidence="2" id="KW-0963">Cytoplasm</keyword>